<reference evidence="3 4" key="1">
    <citation type="submission" date="2016-06" db="EMBL/GenBank/DDBJ databases">
        <authorList>
            <person name="Olsen C.W."/>
            <person name="Carey S."/>
            <person name="Hinshaw L."/>
            <person name="Karasin A.I."/>
        </authorList>
    </citation>
    <scope>NUCLEOTIDE SEQUENCE [LARGE SCALE GENOMIC DNA]</scope>
    <source>
        <strain evidence="3 4">LZ-22</strain>
    </source>
</reference>
<name>A0A1G6IUL2_9ACTN</name>
<dbReference type="SUPFAM" id="SSF52949">
    <property type="entry name" value="Macro domain-like"/>
    <property type="match status" value="1"/>
</dbReference>
<keyword evidence="1" id="KW-1133">Transmembrane helix</keyword>
<dbReference type="RefSeq" id="WP_139283318.1">
    <property type="nucleotide sequence ID" value="NZ_FMYF01000025.1"/>
</dbReference>
<keyword evidence="1" id="KW-0472">Membrane</keyword>
<feature type="transmembrane region" description="Helical" evidence="1">
    <location>
        <begin position="44"/>
        <end position="63"/>
    </location>
</feature>
<dbReference type="STRING" id="1577474.GA0111570_1252"/>
<dbReference type="OrthoDB" id="3405809at2"/>
<dbReference type="InterPro" id="IPR045535">
    <property type="entry name" value="ThsA_Macro"/>
</dbReference>
<proteinExistence type="predicted"/>
<dbReference type="Pfam" id="PF20016">
    <property type="entry name" value="ThsA_Macro"/>
    <property type="match status" value="1"/>
</dbReference>
<feature type="domain" description="Thoeris protein ThsA Macro" evidence="2">
    <location>
        <begin position="81"/>
        <end position="261"/>
    </location>
</feature>
<sequence length="283" mass="31538">MRDLGHDLRTWRFWRWFLVQTFSAVGVLAILLEVTNFVIGSLPFEGWPLAIGMAAISIGYGLMRAWPRPIRQEYEAPKTAIEVVKGDLFSQDCNIVVGTCDTFDTSTPNVIAQNSVQGQALERLYGGDVNRLDTEIANALHEKPIQGSIAKMGKTDKYGVGTVATLHKASYRLYFLAYSEMNQNNEAQSTPDGIWRSLASLWDEVSRTANGTPVAIPVIGGGQSRLSQIIPAQDSIRFIVMSFMFASRTRKVCDELRIVVRASDFDRLDRLELQAFLSSLRPS</sequence>
<dbReference type="AlphaFoldDB" id="A0A1G6IUL2"/>
<keyword evidence="1" id="KW-0812">Transmembrane</keyword>
<dbReference type="InterPro" id="IPR043472">
    <property type="entry name" value="Macro_dom-like"/>
</dbReference>
<dbReference type="Proteomes" id="UP000199086">
    <property type="component" value="Unassembled WGS sequence"/>
</dbReference>
<evidence type="ECO:0000313" key="3">
    <source>
        <dbReference type="EMBL" id="SDC10113.1"/>
    </source>
</evidence>
<evidence type="ECO:0000313" key="4">
    <source>
        <dbReference type="Proteomes" id="UP000199086"/>
    </source>
</evidence>
<evidence type="ECO:0000259" key="2">
    <source>
        <dbReference type="Pfam" id="PF20016"/>
    </source>
</evidence>
<accession>A0A1G6IUL2</accession>
<gene>
    <name evidence="3" type="ORF">GA0111570_1252</name>
</gene>
<protein>
    <recommendedName>
        <fullName evidence="2">Thoeris protein ThsA Macro domain-containing protein</fullName>
    </recommendedName>
</protein>
<evidence type="ECO:0000256" key="1">
    <source>
        <dbReference type="SAM" id="Phobius"/>
    </source>
</evidence>
<dbReference type="EMBL" id="FMYF01000025">
    <property type="protein sequence ID" value="SDC10113.1"/>
    <property type="molecule type" value="Genomic_DNA"/>
</dbReference>
<feature type="transmembrane region" description="Helical" evidence="1">
    <location>
        <begin position="12"/>
        <end position="32"/>
    </location>
</feature>
<organism evidence="3 4">
    <name type="scientific">Raineyella antarctica</name>
    <dbReference type="NCBI Taxonomy" id="1577474"/>
    <lineage>
        <taxon>Bacteria</taxon>
        <taxon>Bacillati</taxon>
        <taxon>Actinomycetota</taxon>
        <taxon>Actinomycetes</taxon>
        <taxon>Propionibacteriales</taxon>
        <taxon>Propionibacteriaceae</taxon>
        <taxon>Raineyella</taxon>
    </lineage>
</organism>
<keyword evidence="4" id="KW-1185">Reference proteome</keyword>